<organism evidence="4 5">
    <name type="scientific">Alteribacillus iranensis</name>
    <dbReference type="NCBI Taxonomy" id="930128"/>
    <lineage>
        <taxon>Bacteria</taxon>
        <taxon>Bacillati</taxon>
        <taxon>Bacillota</taxon>
        <taxon>Bacilli</taxon>
        <taxon>Bacillales</taxon>
        <taxon>Bacillaceae</taxon>
        <taxon>Alteribacillus</taxon>
    </lineage>
</organism>
<feature type="domain" description="Fumarylacetoacetase-like C-terminal" evidence="3">
    <location>
        <begin position="47"/>
        <end position="251"/>
    </location>
</feature>
<evidence type="ECO:0000259" key="3">
    <source>
        <dbReference type="Pfam" id="PF01557"/>
    </source>
</evidence>
<gene>
    <name evidence="4" type="ORF">SAMN05192532_104223</name>
</gene>
<evidence type="ECO:0000256" key="1">
    <source>
        <dbReference type="ARBA" id="ARBA00010211"/>
    </source>
</evidence>
<keyword evidence="5" id="KW-1185">Reference proteome</keyword>
<dbReference type="STRING" id="930128.SAMN05192532_104223"/>
<dbReference type="PANTHER" id="PTHR42796">
    <property type="entry name" value="FUMARYLACETOACETATE HYDROLASE DOMAIN-CONTAINING PROTEIN 2A-RELATED"/>
    <property type="match status" value="1"/>
</dbReference>
<dbReference type="InterPro" id="IPR012686">
    <property type="entry name" value="HPA_isomer/decarb_N"/>
</dbReference>
<dbReference type="GO" id="GO:0018800">
    <property type="term" value="F:5-oxopent-3-ene-1,2,5-tricarboxylate decarboxylase activity"/>
    <property type="evidence" value="ECO:0007669"/>
    <property type="project" value="InterPro"/>
</dbReference>
<dbReference type="InterPro" id="IPR036663">
    <property type="entry name" value="Fumarylacetoacetase_C_sf"/>
</dbReference>
<dbReference type="NCBIfam" id="TIGR02305">
    <property type="entry name" value="HpaG-N-term"/>
    <property type="match status" value="1"/>
</dbReference>
<dbReference type="GO" id="GO:0044281">
    <property type="term" value="P:small molecule metabolic process"/>
    <property type="evidence" value="ECO:0007669"/>
    <property type="project" value="UniProtKB-ARBA"/>
</dbReference>
<evidence type="ECO:0000256" key="2">
    <source>
        <dbReference type="ARBA" id="ARBA00022723"/>
    </source>
</evidence>
<name>A0A1I2DQ75_9BACI</name>
<dbReference type="Gene3D" id="3.90.850.10">
    <property type="entry name" value="Fumarylacetoacetase-like, C-terminal domain"/>
    <property type="match status" value="1"/>
</dbReference>
<evidence type="ECO:0000313" key="4">
    <source>
        <dbReference type="EMBL" id="SFE82599.1"/>
    </source>
</evidence>
<dbReference type="EMBL" id="FONT01000004">
    <property type="protein sequence ID" value="SFE82599.1"/>
    <property type="molecule type" value="Genomic_DNA"/>
</dbReference>
<dbReference type="PANTHER" id="PTHR42796:SF4">
    <property type="entry name" value="FUMARYLACETOACETATE HYDROLASE DOMAIN-CONTAINING PROTEIN 2A"/>
    <property type="match status" value="1"/>
</dbReference>
<dbReference type="InterPro" id="IPR051121">
    <property type="entry name" value="FAH"/>
</dbReference>
<dbReference type="RefSeq" id="WP_091661530.1">
    <property type="nucleotide sequence ID" value="NZ_FONT01000004.1"/>
</dbReference>
<dbReference type="InterPro" id="IPR011234">
    <property type="entry name" value="Fumarylacetoacetase-like_C"/>
</dbReference>
<dbReference type="AlphaFoldDB" id="A0A1I2DQ75"/>
<dbReference type="SUPFAM" id="SSF56529">
    <property type="entry name" value="FAH"/>
    <property type="match status" value="1"/>
</dbReference>
<dbReference type="GO" id="GO:0046872">
    <property type="term" value="F:metal ion binding"/>
    <property type="evidence" value="ECO:0007669"/>
    <property type="project" value="UniProtKB-KW"/>
</dbReference>
<comment type="similarity">
    <text evidence="1">Belongs to the FAH family.</text>
</comment>
<proteinExistence type="inferred from homology"/>
<accession>A0A1I2DQ75</accession>
<keyword evidence="2" id="KW-0479">Metal-binding</keyword>
<dbReference type="Proteomes" id="UP000199516">
    <property type="component" value="Unassembled WGS sequence"/>
</dbReference>
<evidence type="ECO:0000313" key="5">
    <source>
        <dbReference type="Proteomes" id="UP000199516"/>
    </source>
</evidence>
<protein>
    <submittedName>
        <fullName evidence="4">5-carboxy-2-oxohept-3-enedioate decarboxylase HpaG1 subunit</fullName>
    </submittedName>
</protein>
<dbReference type="GO" id="GO:0008704">
    <property type="term" value="F:5-carboxymethyl-2-hydroxymuconate delta-isomerase activity"/>
    <property type="evidence" value="ECO:0007669"/>
    <property type="project" value="InterPro"/>
</dbReference>
<sequence length="254" mass="28010">MAKARSLFNDLYQSTTVEVETATNQVTHKNNTHQANDLHWRVPVSGTVYGTALNYKGQLEQMGDSLNEDPYKAPPKAPVLYIKPINTFTPHQASIPLPDGEQELQIGAALGVVFKKTTTQVEADSALDYIEGFTIVNDVSIPHESVHRPAIKQKARDGFCPIGPWVIQAEDISNPDDLRIEIMVNGEVKLTNSTKNLVRNVKELIADVSEFMTFYKDDVLLVGTPENAPIVREGDTVAIQIEGIGTLENKVEAE</sequence>
<dbReference type="OrthoDB" id="9805307at2"/>
<dbReference type="Pfam" id="PF01557">
    <property type="entry name" value="FAA_hydrolase"/>
    <property type="match status" value="1"/>
</dbReference>
<reference evidence="4 5" key="1">
    <citation type="submission" date="2016-10" db="EMBL/GenBank/DDBJ databases">
        <authorList>
            <person name="de Groot N.N."/>
        </authorList>
    </citation>
    <scope>NUCLEOTIDE SEQUENCE [LARGE SCALE GENOMIC DNA]</scope>
    <source>
        <strain evidence="4 5">DSM 23995</strain>
    </source>
</reference>